<dbReference type="OrthoDB" id="10574590at2759"/>
<name>A0A9N9HUC2_9GLOM</name>
<dbReference type="EMBL" id="CAJVPS010021069">
    <property type="protein sequence ID" value="CAG8706328.1"/>
    <property type="molecule type" value="Genomic_DNA"/>
</dbReference>
<accession>A0A9N9HUC2</accession>
<dbReference type="AlphaFoldDB" id="A0A9N9HUC2"/>
<reference evidence="1" key="1">
    <citation type="submission" date="2021-06" db="EMBL/GenBank/DDBJ databases">
        <authorList>
            <person name="Kallberg Y."/>
            <person name="Tangrot J."/>
            <person name="Rosling A."/>
        </authorList>
    </citation>
    <scope>NUCLEOTIDE SEQUENCE</scope>
    <source>
        <strain evidence="1">FL130A</strain>
    </source>
</reference>
<evidence type="ECO:0000313" key="1">
    <source>
        <dbReference type="EMBL" id="CAG8706328.1"/>
    </source>
</evidence>
<proteinExistence type="predicted"/>
<sequence>MVTYDDLGFLKEIQVEDDKDKPELCDKYQKDNQERKKCRLLSEELSNKLHQIYSDGKSGYIPPISYGLWLKLDKKDIREKSEVKGETLCFNFVPARRYTETLSPELNTLHEIRSRFYDAKAQESYSARTSALSQINNSLTQGNIDLTELGIEYFCLREECLCNGELSPTEEAKYHITHLNKYHLKSLTNREAITNYQTTQIEKDIKNLVSAKSKSAQE</sequence>
<evidence type="ECO:0000313" key="2">
    <source>
        <dbReference type="Proteomes" id="UP000789508"/>
    </source>
</evidence>
<gene>
    <name evidence="1" type="ORF">ALEPTO_LOCUS11757</name>
</gene>
<keyword evidence="2" id="KW-1185">Reference proteome</keyword>
<dbReference type="Proteomes" id="UP000789508">
    <property type="component" value="Unassembled WGS sequence"/>
</dbReference>
<protein>
    <submittedName>
        <fullName evidence="1">11910_t:CDS:1</fullName>
    </submittedName>
</protein>
<feature type="non-terminal residue" evidence="1">
    <location>
        <position position="218"/>
    </location>
</feature>
<organism evidence="1 2">
    <name type="scientific">Ambispora leptoticha</name>
    <dbReference type="NCBI Taxonomy" id="144679"/>
    <lineage>
        <taxon>Eukaryota</taxon>
        <taxon>Fungi</taxon>
        <taxon>Fungi incertae sedis</taxon>
        <taxon>Mucoromycota</taxon>
        <taxon>Glomeromycotina</taxon>
        <taxon>Glomeromycetes</taxon>
        <taxon>Archaeosporales</taxon>
        <taxon>Ambisporaceae</taxon>
        <taxon>Ambispora</taxon>
    </lineage>
</organism>
<comment type="caution">
    <text evidence="1">The sequence shown here is derived from an EMBL/GenBank/DDBJ whole genome shotgun (WGS) entry which is preliminary data.</text>
</comment>